<dbReference type="RefSeq" id="WP_256547442.1">
    <property type="nucleotide sequence ID" value="NZ_CP101809.1"/>
</dbReference>
<organism evidence="2 3">
    <name type="scientific">Mycoplasmoides fastidiosum</name>
    <dbReference type="NCBI Taxonomy" id="92758"/>
    <lineage>
        <taxon>Bacteria</taxon>
        <taxon>Bacillati</taxon>
        <taxon>Mycoplasmatota</taxon>
        <taxon>Mycoplasmoidales</taxon>
        <taxon>Mycoplasmoidaceae</taxon>
        <taxon>Mycoplasmoides</taxon>
    </lineage>
</organism>
<reference evidence="2" key="1">
    <citation type="submission" date="2023-07" db="EMBL/GenBank/DDBJ databases">
        <title>Genomic Encyclopedia of Type Strains, Phase IV (KMG-IV): sequencing the most valuable type-strain genomes for metagenomic binning, comparative biology and taxonomic classification.</title>
        <authorList>
            <person name="Goeker M."/>
        </authorList>
    </citation>
    <scope>NUCLEOTIDE SEQUENCE [LARGE SCALE GENOMIC DNA]</scope>
    <source>
        <strain evidence="2">DSM 21204</strain>
    </source>
</reference>
<feature type="compositionally biased region" description="Acidic residues" evidence="1">
    <location>
        <begin position="427"/>
        <end position="444"/>
    </location>
</feature>
<sequence length="950" mass="109496">MKKILITSKAGIKNDFVEFAVKFSIPDFYFDLYGQALRVFKIDLFNQGFNFEPVWPEKVETHVVRFEIDGMNFLSIGPNHFASTSERNATVLAEKYQAQVVFYNSEKELFRYRNGILFVSYTLFLNKEASNEDKSVLVTIDNGYLKNAVLNSHIQNENRTFDTITIKSFYGVKNVPHLKRRKVFTKEEAAISQSRYNNKNSVDLTHLYNDHLVSFKFLTSELDIDGQLKTLDDQAFVHNEIFHDKPSFNENLIDFELEQTKSKDDEEADWEDSLIASMNQVESEDKGVIGDDYLELVDTEKTVKEPKADFDYESYVRSTNDKFLDLDEYEVINRMAQIDGQSAATTVNEEIRTDQLNQTTTEFNSSDEKSAETKVPAENDLSFIAERIQTGLFKSTNVKIPEIKEVPAPVKETENEEDELAGFIFGEESENLEETEQTEQSEQSEELHQEEQSEQPEQSFEQHDQQQNEEDSFIDYSFEEQTNFEESNHFEKSSPLEVANSDDISSETFLASKEEQSFEEPINHETQNVLDSNSTVRILESNVDESELAIKTISSFKHKVSLFFAKLKVKKIKLDDPENILNSPEQLAYDEVVDQIPESEVSSEILYDSETETTSAMFGAESAAISEPVLTDGSYQLYSEDLRTELPEENEVLTESFETDEVAQETVFDADVTGVETNVLQEEFFASHQNDEDLTEDSSIQELSVEEESRTEDLELLTTDHHSSDVEDQILVENLATENFEIPSHQFESNSEELFEFNEAQKVHFHEVQTTEVVEEEVVEEIISESIIPEPIIPEPVRELTEGERYDRESRINRLRDAIADCEKAITEFNKAHGGSEEEKNILSNNFNESTEVIVDALINKPIAEQFVNGEWEISNNSVDEFTKDIRDISHNFYRRSLNLQNLKKRIQLQEYITNKRKQLTDILVRRTKRIKDYQGRTTEIMSEIEAKIN</sequence>
<keyword evidence="3" id="KW-1185">Reference proteome</keyword>
<dbReference type="EMBL" id="JAUSWO010000001">
    <property type="protein sequence ID" value="MDQ0513864.1"/>
    <property type="molecule type" value="Genomic_DNA"/>
</dbReference>
<dbReference type="Proteomes" id="UP001240643">
    <property type="component" value="Unassembled WGS sequence"/>
</dbReference>
<gene>
    <name evidence="2" type="ORF">J2Z62_000302</name>
</gene>
<evidence type="ECO:0000313" key="2">
    <source>
        <dbReference type="EMBL" id="MDQ0513864.1"/>
    </source>
</evidence>
<comment type="caution">
    <text evidence="2">The sequence shown here is derived from an EMBL/GenBank/DDBJ whole genome shotgun (WGS) entry which is preliminary data.</text>
</comment>
<feature type="region of interest" description="Disordered" evidence="1">
    <location>
        <begin position="427"/>
        <end position="469"/>
    </location>
</feature>
<name>A0ABU0LYU6_9BACT</name>
<protein>
    <submittedName>
        <fullName evidence="2">Uncharacterized protein</fullName>
    </submittedName>
</protein>
<proteinExistence type="predicted"/>
<accession>A0ABU0LYU6</accession>
<evidence type="ECO:0000256" key="1">
    <source>
        <dbReference type="SAM" id="MobiDB-lite"/>
    </source>
</evidence>
<evidence type="ECO:0000313" key="3">
    <source>
        <dbReference type="Proteomes" id="UP001240643"/>
    </source>
</evidence>